<evidence type="ECO:0000256" key="5">
    <source>
        <dbReference type="PROSITE-ProRule" id="PRU00504"/>
    </source>
</evidence>
<feature type="repeat" description="NHL" evidence="5">
    <location>
        <begin position="873"/>
        <end position="916"/>
    </location>
</feature>
<gene>
    <name evidence="7" type="ORF">OMM_04479</name>
</gene>
<dbReference type="FunFam" id="2.120.10.30:FF:000013">
    <property type="entry name" value="E3 ubiquitin-protein ligase TRIM71"/>
    <property type="match status" value="1"/>
</dbReference>
<evidence type="ECO:0000256" key="4">
    <source>
        <dbReference type="ARBA" id="ARBA00022833"/>
    </source>
</evidence>
<dbReference type="Proteomes" id="UP000189670">
    <property type="component" value="Unassembled WGS sequence"/>
</dbReference>
<protein>
    <submittedName>
        <fullName evidence="7">NHL repeat containing protein</fullName>
    </submittedName>
</protein>
<dbReference type="SUPFAM" id="SSF101898">
    <property type="entry name" value="NHL repeat"/>
    <property type="match status" value="1"/>
</dbReference>
<feature type="repeat" description="NHL" evidence="5">
    <location>
        <begin position="833"/>
        <end position="869"/>
    </location>
</feature>
<dbReference type="InterPro" id="IPR001258">
    <property type="entry name" value="NHL_repeat"/>
</dbReference>
<keyword evidence="1" id="KW-0479">Metal-binding</keyword>
<feature type="repeat" description="NHL" evidence="5">
    <location>
        <begin position="463"/>
        <end position="502"/>
    </location>
</feature>
<dbReference type="AlphaFoldDB" id="A0A1V1P1G3"/>
<dbReference type="PANTHER" id="PTHR24104:SF25">
    <property type="entry name" value="PROTEIN LIN-41"/>
    <property type="match status" value="1"/>
</dbReference>
<evidence type="ECO:0000256" key="6">
    <source>
        <dbReference type="SAM" id="SignalP"/>
    </source>
</evidence>
<feature type="repeat" description="NHL" evidence="5">
    <location>
        <begin position="316"/>
        <end position="359"/>
    </location>
</feature>
<keyword evidence="4" id="KW-0862">Zinc</keyword>
<dbReference type="PROSITE" id="PS51125">
    <property type="entry name" value="NHL"/>
    <property type="match status" value="10"/>
</dbReference>
<feature type="repeat" description="NHL" evidence="5">
    <location>
        <begin position="412"/>
        <end position="453"/>
    </location>
</feature>
<evidence type="ECO:0000256" key="2">
    <source>
        <dbReference type="ARBA" id="ARBA00022737"/>
    </source>
</evidence>
<feature type="repeat" description="NHL" evidence="5">
    <location>
        <begin position="929"/>
        <end position="965"/>
    </location>
</feature>
<reference evidence="8" key="1">
    <citation type="submission" date="2012-11" db="EMBL/GenBank/DDBJ databases">
        <authorList>
            <person name="Lucero-Rivera Y.E."/>
            <person name="Tovar-Ramirez D."/>
        </authorList>
    </citation>
    <scope>NUCLEOTIDE SEQUENCE [LARGE SCALE GENOMIC DNA]</scope>
    <source>
        <strain evidence="8">Araruama</strain>
    </source>
</reference>
<accession>A0A1V1P1G3</accession>
<proteinExistence type="predicted"/>
<keyword evidence="2" id="KW-0677">Repeat</keyword>
<evidence type="ECO:0000256" key="1">
    <source>
        <dbReference type="ARBA" id="ARBA00022723"/>
    </source>
</evidence>
<evidence type="ECO:0000256" key="3">
    <source>
        <dbReference type="ARBA" id="ARBA00022771"/>
    </source>
</evidence>
<feature type="signal peptide" evidence="6">
    <location>
        <begin position="1"/>
        <end position="23"/>
    </location>
</feature>
<dbReference type="InterPro" id="IPR011042">
    <property type="entry name" value="6-blade_b-propeller_TolB-like"/>
</dbReference>
<feature type="chain" id="PRO_5010722999" evidence="6">
    <location>
        <begin position="24"/>
        <end position="1096"/>
    </location>
</feature>
<feature type="repeat" description="NHL" evidence="5">
    <location>
        <begin position="363"/>
        <end position="406"/>
    </location>
</feature>
<dbReference type="EMBL" id="ATBP01000901">
    <property type="protein sequence ID" value="ETR68585.1"/>
    <property type="molecule type" value="Genomic_DNA"/>
</dbReference>
<dbReference type="SUPFAM" id="SSF63829">
    <property type="entry name" value="Calcium-dependent phosphotriesterase"/>
    <property type="match status" value="1"/>
</dbReference>
<evidence type="ECO:0000313" key="7">
    <source>
        <dbReference type="EMBL" id="ETR68585.1"/>
    </source>
</evidence>
<name>A0A1V1P1G3_9BACT</name>
<sequence>MKAMKYLFPFICISLFISGTAYADSIQKKIHFQGFLTDSNNVAVLDDTYQMTFSLWDGPNDNTATKLWEETDQISVSRGIYSVNLGETTPFPYTLNFAQQYYLGVKVGSENIMKIDGALIPIVSTWHAFRADTVGGRNIKSVSQHYSIEKTDDIVLVTGDITITLPSAVNVPEKWYSIKKMDDETTTVTVATSNGEQINDATSITINKKFNDLSIISNGLQWYSLGISDISGITTTQILDSAITSDKIADGTISGSDIQDSAVDRSQLANGSVIPSKLAGSPENGTSGQTLISKGDGTFDWGGFVTTQGSDSISLDYSFGSGGNEIGMFNEPFNMALDSSGNIYVVDFGNHRVQVFTSSGDYSYSIGSAGSGQGEFSLPKGIAIDSNDRIYVADSNNHRVQIFNTSGEYIDSFGSSGSGQGQMKGPSDLTVDNNGMIYVADTSNHRIQVFTSSGDYSYSIGTGSSGSDPGQFNNPSGIEVDTKGNIYVTDTYNHRVQVFTSSGDYSYSIGSANNSPSADTGEFNQPYDIDVDSNGCIYVADLINARIQVFTSSGVYDYSLTSDLIESPVSVQIHNNKIYVVDIFTNRIIVYRMPGSATYTVDTGNVGIGTTSPTEKLEVDGNVKITNDLILANGTSSVSQTILKAMTQSEARTITLPDASGVVVVTDDGNITISDGSITASKLANNPGNGTSGQALISKGDGTFDWGDAGSGAFTTSEGTASGASLDYSFGSEGSGIGQFDDPLGTAVDSNGNIYVTDSENHRIQVFTASGDYSYSIGAGDLGNGQKEFDSPSGIVIDSNDNIYIADTFNHRIQVLNASGDFSYSLGGSSGSGTDPGLFDRPRGVAVDSNGNIYVVEQGNHRIQVFTAQGNYSYSIGTSGSGPGQFDTPFNIALDNSGNIYVSDKNNHRIQVLTAQGNFSYSIGTGTQGSGTGQFHYPYDVDVDSSGQIYIADSANHRIQVFTASGAYDYSINLQHKPNSFNIYNNKIYITDNFGHILIYNKPTSTSTSTTHTVETGNVGIGTSSPSEKLEVDGNVKISGSIDSGGDIKLPDTNAIYFGDSNTDGKWRLYIDPETNHFSVQQRVGGTWVEKFSVTD</sequence>
<keyword evidence="6" id="KW-0732">Signal</keyword>
<organism evidence="7 8">
    <name type="scientific">Candidatus Magnetoglobus multicellularis str. Araruama</name>
    <dbReference type="NCBI Taxonomy" id="890399"/>
    <lineage>
        <taxon>Bacteria</taxon>
        <taxon>Pseudomonadati</taxon>
        <taxon>Thermodesulfobacteriota</taxon>
        <taxon>Desulfobacteria</taxon>
        <taxon>Desulfobacterales</taxon>
        <taxon>Desulfobacteraceae</taxon>
        <taxon>Candidatus Magnetoglobus</taxon>
    </lineage>
</organism>
<comment type="caution">
    <text evidence="7">The sequence shown here is derived from an EMBL/GenBank/DDBJ whole genome shotgun (WGS) entry which is preliminary data.</text>
</comment>
<dbReference type="CDD" id="cd14957">
    <property type="entry name" value="NHL_like_2"/>
    <property type="match status" value="2"/>
</dbReference>
<feature type="repeat" description="NHL" evidence="5">
    <location>
        <begin position="783"/>
        <end position="819"/>
    </location>
</feature>
<evidence type="ECO:0000313" key="8">
    <source>
        <dbReference type="Proteomes" id="UP000189670"/>
    </source>
</evidence>
<dbReference type="Gene3D" id="2.120.10.30">
    <property type="entry name" value="TolB, C-terminal domain"/>
    <property type="match status" value="7"/>
</dbReference>
<dbReference type="PANTHER" id="PTHR24104">
    <property type="entry name" value="E3 UBIQUITIN-PROTEIN LIGASE NHLRC1-RELATED"/>
    <property type="match status" value="1"/>
</dbReference>
<feature type="repeat" description="NHL" evidence="5">
    <location>
        <begin position="515"/>
        <end position="553"/>
    </location>
</feature>
<dbReference type="InterPro" id="IPR050952">
    <property type="entry name" value="TRIM-NHL_E3_ligases"/>
</dbReference>
<dbReference type="GO" id="GO:0008270">
    <property type="term" value="F:zinc ion binding"/>
    <property type="evidence" value="ECO:0007669"/>
    <property type="project" value="UniProtKB-KW"/>
</dbReference>
<dbReference type="Pfam" id="PF01436">
    <property type="entry name" value="NHL"/>
    <property type="match status" value="9"/>
</dbReference>
<feature type="repeat" description="NHL" evidence="5">
    <location>
        <begin position="727"/>
        <end position="770"/>
    </location>
</feature>
<keyword evidence="3" id="KW-0863">Zinc-finger</keyword>